<keyword evidence="3" id="KW-1185">Reference proteome</keyword>
<dbReference type="EMBL" id="JBHUDK010000015">
    <property type="protein sequence ID" value="MFD1600490.1"/>
    <property type="molecule type" value="Genomic_DNA"/>
</dbReference>
<reference evidence="2 3" key="1">
    <citation type="journal article" date="2019" name="Int. J. Syst. Evol. Microbiol.">
        <title>The Global Catalogue of Microorganisms (GCM) 10K type strain sequencing project: providing services to taxonomists for standard genome sequencing and annotation.</title>
        <authorList>
            <consortium name="The Broad Institute Genomics Platform"/>
            <consortium name="The Broad Institute Genome Sequencing Center for Infectious Disease"/>
            <person name="Wu L."/>
            <person name="Ma J."/>
        </authorList>
    </citation>
    <scope>NUCLEOTIDE SEQUENCE [LARGE SCALE GENOMIC DNA]</scope>
    <source>
        <strain evidence="2 3">CGMCC 1.12121</strain>
    </source>
</reference>
<protein>
    <submittedName>
        <fullName evidence="2">Uncharacterized protein</fullName>
    </submittedName>
</protein>
<feature type="region of interest" description="Disordered" evidence="1">
    <location>
        <begin position="1"/>
        <end position="24"/>
    </location>
</feature>
<evidence type="ECO:0000313" key="2">
    <source>
        <dbReference type="EMBL" id="MFD1600490.1"/>
    </source>
</evidence>
<name>A0ABD6CRU9_9EURY</name>
<comment type="caution">
    <text evidence="2">The sequence shown here is derived from an EMBL/GenBank/DDBJ whole genome shotgun (WGS) entry which is preliminary data.</text>
</comment>
<accession>A0ABD6CRU9</accession>
<dbReference type="AlphaFoldDB" id="A0ABD6CRU9"/>
<evidence type="ECO:0000313" key="3">
    <source>
        <dbReference type="Proteomes" id="UP001597085"/>
    </source>
</evidence>
<organism evidence="2 3">
    <name type="scientific">Halobellus rarus</name>
    <dbReference type="NCBI Taxonomy" id="1126237"/>
    <lineage>
        <taxon>Archaea</taxon>
        <taxon>Methanobacteriati</taxon>
        <taxon>Methanobacteriota</taxon>
        <taxon>Stenosarchaea group</taxon>
        <taxon>Halobacteria</taxon>
        <taxon>Halobacteriales</taxon>
        <taxon>Haloferacaceae</taxon>
        <taxon>Halobellus</taxon>
    </lineage>
</organism>
<dbReference type="RefSeq" id="WP_256422230.1">
    <property type="nucleotide sequence ID" value="NZ_JANHDI010000011.1"/>
</dbReference>
<proteinExistence type="predicted"/>
<gene>
    <name evidence="2" type="ORF">ACFSBX_16215</name>
</gene>
<sequence>MVDAQPDLFEPGLNPDVKTSESPRNGLAFHRINHQMTGPASPSGNQKLNVHLYWMPPTEYDRTDIDGALRAFGYKIKNAATDKDTRVVEQTRAGDWAVEISNNPYDSNKVFYNHVSSRADIEDAVDTLVDHFATVGDVYSK</sequence>
<evidence type="ECO:0000256" key="1">
    <source>
        <dbReference type="SAM" id="MobiDB-lite"/>
    </source>
</evidence>
<dbReference type="Proteomes" id="UP001597085">
    <property type="component" value="Unassembled WGS sequence"/>
</dbReference>